<sequence length="199" mass="21874">MVDRKCSSSGFESVSLVDCGGTPASVFGDWECNFYAESRRRPSAGRAENLRIYCLCYWLWWLRLHRHSCLDYPEMDSETPVRTASGVSGRNCGPMDTWIRAAIAARNARGRDQGGQDDGQNLDQDQGGQDDGQDLDPDQGGEGDGQNLAVVVEEKRNEAADILAKAANGRKVEDNTLVMIEPPSYLLRSCGDFCCKEVG</sequence>
<name>A0ABD2ZDM3_9GENT</name>
<dbReference type="Proteomes" id="UP001630127">
    <property type="component" value="Unassembled WGS sequence"/>
</dbReference>
<comment type="caution">
    <text evidence="2">The sequence shown here is derived from an EMBL/GenBank/DDBJ whole genome shotgun (WGS) entry which is preliminary data.</text>
</comment>
<reference evidence="2 3" key="1">
    <citation type="submission" date="2024-11" db="EMBL/GenBank/DDBJ databases">
        <title>A near-complete genome assembly of Cinchona calisaya.</title>
        <authorList>
            <person name="Lian D.C."/>
            <person name="Zhao X.W."/>
            <person name="Wei L."/>
        </authorList>
    </citation>
    <scope>NUCLEOTIDE SEQUENCE [LARGE SCALE GENOMIC DNA]</scope>
    <source>
        <tissue evidence="2">Nenye</tissue>
    </source>
</reference>
<organism evidence="2 3">
    <name type="scientific">Cinchona calisaya</name>
    <dbReference type="NCBI Taxonomy" id="153742"/>
    <lineage>
        <taxon>Eukaryota</taxon>
        <taxon>Viridiplantae</taxon>
        <taxon>Streptophyta</taxon>
        <taxon>Embryophyta</taxon>
        <taxon>Tracheophyta</taxon>
        <taxon>Spermatophyta</taxon>
        <taxon>Magnoliopsida</taxon>
        <taxon>eudicotyledons</taxon>
        <taxon>Gunneridae</taxon>
        <taxon>Pentapetalae</taxon>
        <taxon>asterids</taxon>
        <taxon>lamiids</taxon>
        <taxon>Gentianales</taxon>
        <taxon>Rubiaceae</taxon>
        <taxon>Cinchonoideae</taxon>
        <taxon>Cinchoneae</taxon>
        <taxon>Cinchona</taxon>
    </lineage>
</organism>
<accession>A0ABD2ZDM3</accession>
<evidence type="ECO:0000313" key="2">
    <source>
        <dbReference type="EMBL" id="KAL3516926.1"/>
    </source>
</evidence>
<keyword evidence="3" id="KW-1185">Reference proteome</keyword>
<proteinExistence type="predicted"/>
<evidence type="ECO:0000313" key="3">
    <source>
        <dbReference type="Proteomes" id="UP001630127"/>
    </source>
</evidence>
<evidence type="ECO:0000256" key="1">
    <source>
        <dbReference type="SAM" id="MobiDB-lite"/>
    </source>
</evidence>
<protein>
    <submittedName>
        <fullName evidence="2">Uncharacterized protein</fullName>
    </submittedName>
</protein>
<feature type="compositionally biased region" description="Acidic residues" evidence="1">
    <location>
        <begin position="131"/>
        <end position="141"/>
    </location>
</feature>
<dbReference type="AlphaFoldDB" id="A0ABD2ZDM3"/>
<dbReference type="EMBL" id="JBJUIK010000010">
    <property type="protein sequence ID" value="KAL3516926.1"/>
    <property type="molecule type" value="Genomic_DNA"/>
</dbReference>
<gene>
    <name evidence="2" type="ORF">ACH5RR_023828</name>
</gene>
<feature type="region of interest" description="Disordered" evidence="1">
    <location>
        <begin position="109"/>
        <end position="145"/>
    </location>
</feature>
<feature type="compositionally biased region" description="Low complexity" evidence="1">
    <location>
        <begin position="118"/>
        <end position="127"/>
    </location>
</feature>